<dbReference type="InterPro" id="IPR029065">
    <property type="entry name" value="Enolase_C-like"/>
</dbReference>
<keyword evidence="3" id="KW-0460">Magnesium</keyword>
<dbReference type="Gene3D" id="3.20.20.120">
    <property type="entry name" value="Enolase-like C-terminal domain"/>
    <property type="match status" value="1"/>
</dbReference>
<evidence type="ECO:0000313" key="9">
    <source>
        <dbReference type="Proteomes" id="UP000707138"/>
    </source>
</evidence>
<dbReference type="Pfam" id="PF02746">
    <property type="entry name" value="MR_MLE_N"/>
    <property type="match status" value="1"/>
</dbReference>
<gene>
    <name evidence="8" type="primary">menC</name>
    <name evidence="8" type="ORF">H6A01_03365</name>
</gene>
<evidence type="ECO:0000256" key="6">
    <source>
        <dbReference type="NCBIfam" id="TIGR01928"/>
    </source>
</evidence>
<dbReference type="InterPro" id="IPR010197">
    <property type="entry name" value="OSBS/NAAAR"/>
</dbReference>
<evidence type="ECO:0000256" key="1">
    <source>
        <dbReference type="ARBA" id="ARBA00001968"/>
    </source>
</evidence>
<dbReference type="InterPro" id="IPR036849">
    <property type="entry name" value="Enolase-like_C_sf"/>
</dbReference>
<organism evidence="8 9">
    <name type="scientific">Veillonella magna</name>
    <dbReference type="NCBI Taxonomy" id="464322"/>
    <lineage>
        <taxon>Bacteria</taxon>
        <taxon>Bacillati</taxon>
        <taxon>Bacillota</taxon>
        <taxon>Negativicutes</taxon>
        <taxon>Veillonellales</taxon>
        <taxon>Veillonellaceae</taxon>
        <taxon>Veillonella</taxon>
    </lineage>
</organism>
<dbReference type="NCBIfam" id="TIGR01928">
    <property type="entry name" value="menC_lowGC_arch"/>
    <property type="match status" value="1"/>
</dbReference>
<reference evidence="8 9" key="1">
    <citation type="journal article" date="2021" name="Sci. Rep.">
        <title>The distribution of antibiotic resistance genes in chicken gut microbiota commensals.</title>
        <authorList>
            <person name="Juricova H."/>
            <person name="Matiasovicova J."/>
            <person name="Kubasova T."/>
            <person name="Cejkova D."/>
            <person name="Rychlik I."/>
        </authorList>
    </citation>
    <scope>NUCLEOTIDE SEQUENCE [LARGE SCALE GENOMIC DNA]</scope>
    <source>
        <strain evidence="8 9">An537</strain>
    </source>
</reference>
<keyword evidence="4 8" id="KW-0456">Lyase</keyword>
<dbReference type="PANTHER" id="PTHR48073:SF5">
    <property type="entry name" value="O-SUCCINYLBENZOATE SYNTHASE"/>
    <property type="match status" value="1"/>
</dbReference>
<accession>A0ABS2GGG8</accession>
<comment type="cofactor">
    <cofactor evidence="1">
        <name>a divalent metal cation</name>
        <dbReference type="ChEBI" id="CHEBI:60240"/>
    </cofactor>
</comment>
<keyword evidence="2" id="KW-0479">Metal-binding</keyword>
<evidence type="ECO:0000256" key="5">
    <source>
        <dbReference type="ARBA" id="ARBA00029491"/>
    </source>
</evidence>
<dbReference type="EMBL" id="JACJLA010000004">
    <property type="protein sequence ID" value="MBM6912372.1"/>
    <property type="molecule type" value="Genomic_DNA"/>
</dbReference>
<dbReference type="SUPFAM" id="SSF51604">
    <property type="entry name" value="Enolase C-terminal domain-like"/>
    <property type="match status" value="1"/>
</dbReference>
<dbReference type="SUPFAM" id="SSF54826">
    <property type="entry name" value="Enolase N-terminal domain-like"/>
    <property type="match status" value="1"/>
</dbReference>
<comment type="caution">
    <text evidence="8">The sequence shown here is derived from an EMBL/GenBank/DDBJ whole genome shotgun (WGS) entry which is preliminary data.</text>
</comment>
<dbReference type="Proteomes" id="UP000707138">
    <property type="component" value="Unassembled WGS sequence"/>
</dbReference>
<keyword evidence="9" id="KW-1185">Reference proteome</keyword>
<dbReference type="EC" id="4.2.1.113" evidence="5 6"/>
<dbReference type="InterPro" id="IPR013341">
    <property type="entry name" value="Mandelate_racemase_N_dom"/>
</dbReference>
<evidence type="ECO:0000313" key="8">
    <source>
        <dbReference type="EMBL" id="MBM6912372.1"/>
    </source>
</evidence>
<dbReference type="SFLD" id="SFLDF00009">
    <property type="entry name" value="o-succinylbenzoate_synthase"/>
    <property type="match status" value="1"/>
</dbReference>
<evidence type="ECO:0000256" key="4">
    <source>
        <dbReference type="ARBA" id="ARBA00023239"/>
    </source>
</evidence>
<dbReference type="Gene3D" id="3.30.390.10">
    <property type="entry name" value="Enolase-like, N-terminal domain"/>
    <property type="match status" value="1"/>
</dbReference>
<dbReference type="GO" id="GO:0043748">
    <property type="term" value="F:O-succinylbenzoate synthase activity"/>
    <property type="evidence" value="ECO:0007669"/>
    <property type="project" value="UniProtKB-EC"/>
</dbReference>
<dbReference type="SMART" id="SM00922">
    <property type="entry name" value="MR_MLE"/>
    <property type="match status" value="1"/>
</dbReference>
<proteinExistence type="predicted"/>
<dbReference type="Pfam" id="PF13378">
    <property type="entry name" value="MR_MLE_C"/>
    <property type="match status" value="1"/>
</dbReference>
<feature type="domain" description="Mandelate racemase/muconate lactonizing enzyme C-terminal" evidence="7">
    <location>
        <begin position="149"/>
        <end position="238"/>
    </location>
</feature>
<name>A0ABS2GGG8_9FIRM</name>
<evidence type="ECO:0000256" key="2">
    <source>
        <dbReference type="ARBA" id="ARBA00022723"/>
    </source>
</evidence>
<dbReference type="SFLD" id="SFLDS00001">
    <property type="entry name" value="Enolase"/>
    <property type="match status" value="1"/>
</dbReference>
<protein>
    <recommendedName>
        <fullName evidence="5 6">o-succinylbenzoate synthase</fullName>
        <ecNumber evidence="5 6">4.2.1.113</ecNumber>
    </recommendedName>
</protein>
<evidence type="ECO:0000259" key="7">
    <source>
        <dbReference type="SMART" id="SM00922"/>
    </source>
</evidence>
<dbReference type="InterPro" id="IPR029017">
    <property type="entry name" value="Enolase-like_N"/>
</dbReference>
<sequence>MTVQVARVTIRHVVLPMKFAFVTAKGRLAQRDTLCVTVTDNTGLTGYGEIVAFTTPFYTAETLDTAWSLCTECISPRLVGYRITNPEQVADDIVRLIGSDAYPMTTAGVENALLDLYYRKLGQPMVSTFFGEPLTPMIASGVVIGDMALDDMLAKVRREVEKGCKRIKLKINPSDAVERVSLVRRTFPEITLAADANRSFHVSEWPLIQALAPYKLACVEEPLDADVSVLGKLRQDMPSSTPICLDESVQSMDDLRRAHRAGALDVLNVKIGRLGGLVRAKEIIHYCRRQHIAYWIGSMVESGISKWLHVQLAALPDTYMAGDLSDSARYFEKDVICPDIAFSEGSMQVPTGIGSGAVVDEAVLNQYTQRQVTFTP</sequence>
<dbReference type="InterPro" id="IPR013342">
    <property type="entry name" value="Mandelate_racemase_C"/>
</dbReference>
<dbReference type="PANTHER" id="PTHR48073">
    <property type="entry name" value="O-SUCCINYLBENZOATE SYNTHASE-RELATED"/>
    <property type="match status" value="1"/>
</dbReference>
<dbReference type="SFLD" id="SFLDG00180">
    <property type="entry name" value="muconate_cycloisomerase"/>
    <property type="match status" value="1"/>
</dbReference>
<evidence type="ECO:0000256" key="3">
    <source>
        <dbReference type="ARBA" id="ARBA00022842"/>
    </source>
</evidence>